<gene>
    <name evidence="4" type="ORF">BGW36DRAFT_379298</name>
</gene>
<dbReference type="SMART" id="SM00073">
    <property type="entry name" value="HPT"/>
    <property type="match status" value="1"/>
</dbReference>
<evidence type="ECO:0000256" key="2">
    <source>
        <dbReference type="SAM" id="MobiDB-lite"/>
    </source>
</evidence>
<keyword evidence="4" id="KW-0808">Transferase</keyword>
<dbReference type="PROSITE" id="PS50894">
    <property type="entry name" value="HPT"/>
    <property type="match status" value="1"/>
</dbReference>
<evidence type="ECO:0000256" key="1">
    <source>
        <dbReference type="PROSITE-ProRule" id="PRU00110"/>
    </source>
</evidence>
<evidence type="ECO:0000313" key="4">
    <source>
        <dbReference type="EMBL" id="KAH8697717.1"/>
    </source>
</evidence>
<dbReference type="EMBL" id="JAJTJA010000006">
    <property type="protein sequence ID" value="KAH8697717.1"/>
    <property type="molecule type" value="Genomic_DNA"/>
</dbReference>
<dbReference type="GO" id="GO:0043424">
    <property type="term" value="F:protein histidine kinase binding"/>
    <property type="evidence" value="ECO:0007669"/>
    <property type="project" value="InterPro"/>
</dbReference>
<dbReference type="GO" id="GO:0009927">
    <property type="term" value="F:histidine phosphotransfer kinase activity"/>
    <property type="evidence" value="ECO:0007669"/>
    <property type="project" value="InterPro"/>
</dbReference>
<dbReference type="AlphaFoldDB" id="A0AAD4KPX4"/>
<dbReference type="Proteomes" id="UP001201262">
    <property type="component" value="Unassembled WGS sequence"/>
</dbReference>
<keyword evidence="5" id="KW-1185">Reference proteome</keyword>
<feature type="compositionally biased region" description="Basic and acidic residues" evidence="2">
    <location>
        <begin position="124"/>
        <end position="133"/>
    </location>
</feature>
<dbReference type="Gene3D" id="1.20.120.160">
    <property type="entry name" value="HPT domain"/>
    <property type="match status" value="1"/>
</dbReference>
<feature type="domain" description="HPt" evidence="3">
    <location>
        <begin position="7"/>
        <end position="111"/>
    </location>
</feature>
<dbReference type="PANTHER" id="PTHR28242:SF52">
    <property type="entry name" value="PHOSPHORELAY INTERMEDIATE PROTEIN YPD1"/>
    <property type="match status" value="1"/>
</dbReference>
<dbReference type="PANTHER" id="PTHR28242">
    <property type="entry name" value="PHOSPHORELAY INTERMEDIATE PROTEIN YPD1"/>
    <property type="match status" value="1"/>
</dbReference>
<reference evidence="4" key="1">
    <citation type="submission" date="2021-12" db="EMBL/GenBank/DDBJ databases">
        <title>Convergent genome expansion in fungi linked to evolution of root-endophyte symbiosis.</title>
        <authorList>
            <consortium name="DOE Joint Genome Institute"/>
            <person name="Ke Y.-H."/>
            <person name="Bonito G."/>
            <person name="Liao H.-L."/>
            <person name="Looney B."/>
            <person name="Rojas-Flechas A."/>
            <person name="Nash J."/>
            <person name="Hameed K."/>
            <person name="Schadt C."/>
            <person name="Martin F."/>
            <person name="Crous P.W."/>
            <person name="Miettinen O."/>
            <person name="Magnuson J.K."/>
            <person name="Labbe J."/>
            <person name="Jacobson D."/>
            <person name="Doktycz M.J."/>
            <person name="Veneault-Fourrey C."/>
            <person name="Kuo A."/>
            <person name="Mondo S."/>
            <person name="Calhoun S."/>
            <person name="Riley R."/>
            <person name="Ohm R."/>
            <person name="LaButti K."/>
            <person name="Andreopoulos B."/>
            <person name="Pangilinan J."/>
            <person name="Nolan M."/>
            <person name="Tritt A."/>
            <person name="Clum A."/>
            <person name="Lipzen A."/>
            <person name="Daum C."/>
            <person name="Barry K."/>
            <person name="Grigoriev I.V."/>
            <person name="Vilgalys R."/>
        </authorList>
    </citation>
    <scope>NUCLEOTIDE SEQUENCE</scope>
    <source>
        <strain evidence="4">PMI_201</strain>
    </source>
</reference>
<evidence type="ECO:0000259" key="3">
    <source>
        <dbReference type="PROSITE" id="PS50894"/>
    </source>
</evidence>
<organism evidence="4 5">
    <name type="scientific">Talaromyces proteolyticus</name>
    <dbReference type="NCBI Taxonomy" id="1131652"/>
    <lineage>
        <taxon>Eukaryota</taxon>
        <taxon>Fungi</taxon>
        <taxon>Dikarya</taxon>
        <taxon>Ascomycota</taxon>
        <taxon>Pezizomycotina</taxon>
        <taxon>Eurotiomycetes</taxon>
        <taxon>Eurotiomycetidae</taxon>
        <taxon>Eurotiales</taxon>
        <taxon>Trichocomaceae</taxon>
        <taxon>Talaromyces</taxon>
        <taxon>Talaromyces sect. Bacilispori</taxon>
    </lineage>
</organism>
<keyword evidence="4" id="KW-0418">Kinase</keyword>
<dbReference type="GO" id="GO:0005634">
    <property type="term" value="C:nucleus"/>
    <property type="evidence" value="ECO:0007669"/>
    <property type="project" value="TreeGrafter"/>
</dbReference>
<dbReference type="GeneID" id="70246481"/>
<dbReference type="SUPFAM" id="SSF47226">
    <property type="entry name" value="Histidine-containing phosphotransfer domain, HPT domain"/>
    <property type="match status" value="1"/>
</dbReference>
<feature type="region of interest" description="Disordered" evidence="2">
    <location>
        <begin position="112"/>
        <end position="133"/>
    </location>
</feature>
<proteinExistence type="predicted"/>
<comment type="caution">
    <text evidence="4">The sequence shown here is derived from an EMBL/GenBank/DDBJ whole genome shotgun (WGS) entry which is preliminary data.</text>
</comment>
<dbReference type="InterPro" id="IPR008207">
    <property type="entry name" value="Sig_transdc_His_kin_Hpt_dom"/>
</dbReference>
<accession>A0AAD4KPX4</accession>
<protein>
    <submittedName>
        <fullName evidence="4">Signal transduction histidine kinase</fullName>
    </submittedName>
</protein>
<sequence>MDDDEEERDFSKGIVYGFFEQAESTFEKMEKAFSKKDYGDLSQLGHFLKGSSATLGLIKVRDSCEKLQHCKEEILEKGEGAEREKADEDIQSIIKGVREDYKEVAALLRRFFGEEPAPNDEEPEAKSPKSEKK</sequence>
<dbReference type="InterPro" id="IPR036641">
    <property type="entry name" value="HPT_dom_sf"/>
</dbReference>
<dbReference type="RefSeq" id="XP_046072418.1">
    <property type="nucleotide sequence ID" value="XM_046216194.1"/>
</dbReference>
<name>A0AAD4KPX4_9EURO</name>
<dbReference type="InterPro" id="IPR045871">
    <property type="entry name" value="AHP1-5/YPD1"/>
</dbReference>
<evidence type="ECO:0000313" key="5">
    <source>
        <dbReference type="Proteomes" id="UP001201262"/>
    </source>
</evidence>
<dbReference type="GO" id="GO:0005737">
    <property type="term" value="C:cytoplasm"/>
    <property type="evidence" value="ECO:0007669"/>
    <property type="project" value="TreeGrafter"/>
</dbReference>
<keyword evidence="1" id="KW-0597">Phosphoprotein</keyword>
<dbReference type="CDD" id="cd00088">
    <property type="entry name" value="HPT"/>
    <property type="match status" value="1"/>
</dbReference>
<dbReference type="GO" id="GO:0000160">
    <property type="term" value="P:phosphorelay signal transduction system"/>
    <property type="evidence" value="ECO:0007669"/>
    <property type="project" value="InterPro"/>
</dbReference>
<feature type="modified residue" description="Phosphohistidine" evidence="1">
    <location>
        <position position="46"/>
    </location>
</feature>
<dbReference type="Pfam" id="PF01627">
    <property type="entry name" value="Hpt"/>
    <property type="match status" value="1"/>
</dbReference>